<keyword evidence="7" id="KW-0067">ATP-binding</keyword>
<organism evidence="12 13">
    <name type="scientific">Smittium angustum</name>
    <dbReference type="NCBI Taxonomy" id="133377"/>
    <lineage>
        <taxon>Eukaryota</taxon>
        <taxon>Fungi</taxon>
        <taxon>Fungi incertae sedis</taxon>
        <taxon>Zoopagomycota</taxon>
        <taxon>Kickxellomycotina</taxon>
        <taxon>Harpellomycetes</taxon>
        <taxon>Harpellales</taxon>
        <taxon>Legeriomycetaceae</taxon>
        <taxon>Smittium</taxon>
    </lineage>
</organism>
<dbReference type="SUPFAM" id="SSF52540">
    <property type="entry name" value="P-loop containing nucleoside triphosphate hydrolases"/>
    <property type="match status" value="1"/>
</dbReference>
<feature type="domain" description="ABC transporter" evidence="11">
    <location>
        <begin position="720"/>
        <end position="950"/>
    </location>
</feature>
<feature type="transmembrane region" description="Helical" evidence="10">
    <location>
        <begin position="535"/>
        <end position="556"/>
    </location>
</feature>
<feature type="transmembrane region" description="Helical" evidence="10">
    <location>
        <begin position="41"/>
        <end position="66"/>
    </location>
</feature>
<dbReference type="PANTHER" id="PTHR19229:SF36">
    <property type="entry name" value="ATP-BINDING CASSETTE SUB-FAMILY A MEMBER 2"/>
    <property type="match status" value="1"/>
</dbReference>
<dbReference type="GO" id="GO:0140359">
    <property type="term" value="F:ABC-type transporter activity"/>
    <property type="evidence" value="ECO:0007669"/>
    <property type="project" value="InterPro"/>
</dbReference>
<dbReference type="InterPro" id="IPR026082">
    <property type="entry name" value="ABCA"/>
</dbReference>
<dbReference type="PROSITE" id="PS50893">
    <property type="entry name" value="ABC_TRANSPORTER_2"/>
    <property type="match status" value="1"/>
</dbReference>
<feature type="transmembrane region" description="Helical" evidence="10">
    <location>
        <begin position="634"/>
        <end position="659"/>
    </location>
</feature>
<name>A0A2U1JB38_SMIAN</name>
<evidence type="ECO:0000313" key="13">
    <source>
        <dbReference type="Proteomes" id="UP000245591"/>
    </source>
</evidence>
<dbReference type="Gene3D" id="3.40.50.300">
    <property type="entry name" value="P-loop containing nucleotide triphosphate hydrolases"/>
    <property type="match status" value="1"/>
</dbReference>
<evidence type="ECO:0000256" key="10">
    <source>
        <dbReference type="SAM" id="Phobius"/>
    </source>
</evidence>
<evidence type="ECO:0000256" key="6">
    <source>
        <dbReference type="ARBA" id="ARBA00022741"/>
    </source>
</evidence>
<keyword evidence="9 10" id="KW-0472">Membrane</keyword>
<dbReference type="GO" id="GO:0005319">
    <property type="term" value="F:lipid transporter activity"/>
    <property type="evidence" value="ECO:0007669"/>
    <property type="project" value="TreeGrafter"/>
</dbReference>
<sequence>MSHNSQSFSDAVDSEDVINKRKSYQFRALARSKLSYQKRQLRVNICCIAICPFLMVAIGGIVGILLKRIFAKNFASRNFVMCSNENALDVNGLPIPSTDTANLPVIPNDQVPNSISGLTYYGLNHYLLPLNILQATGQRRPFTLTDNAPSCVWSYSHNYNFSAPYQLDPKVPLNYRVDSTAKPDPLGGWLGTNFLLQNPIQLLVNQKLPWMIVRDDPVNGGAGPRQQMQSIPFDSSALLGPGALNGTSLQQYLSSSKIQDMISNSTGSGLLGSTDVSFYMEIGSPDTETVSFTPSGFRPVPYYESVADSSMTAKDVDALLVNYIKNTHKAFESVGSNVFNAFYANISEAKSILPIVNYYKTVTPITTGMPWGALVFDTIDPKNRKWSYIMQIGDNNQISSAGALPPIIERMMYQQTVLSNGFLKTSTGNQKAQIVHDLRVLPQVYYARFNLPIGSLIGSSLYPFGVSFLISIFVLILVKEKEERILVMMQMNGLKYSYYYIAHYIHFLILSIWASVFFVISGFVFKLEMFTKTNIGVLILVLFIWCNVQISVSFFLSSLFKRSRSAQVLVYLIILWGVIIDSTISFIFTGNAPIPYFIWPPFAMYRVLATLNSYAIATDVTPINFSDLRPGNQVFTGIIALIIGWAVYLLLAVYLNLVLAGEFGISRPWHFFITDFFKKKVEIPEMLDSYDESELVFEDNDVKKERSRILENRFDKSSPLILRRVRKVYPSGKLAVRDVTFAIEKGAIFGLLGPNGAGKTTIISMMIGLYKMSSGNATLSGFDVTTETSQVYRHVGICPQHDILWDDLSIEDHLYFYARLKGIPPSEEKAVVDDVIERVALSSIKNRLSKLLSGGEKRRLSIAIAFVGNPSVVFLDEPTTGLDPEVRRTVWNIVNMNKVGRTIVLTTHSMEEADVLCSRIGIMAHGTMRCIGTQLHLKKLYGSGFLVSIACRDIHLQRAKEFIFSLLPDNARLVDNFVNAASWEFKPNPGLIAHLYDTLTKYKEEYHIDDWGISQTSLDEVFLRIIGEDDADAIE</sequence>
<evidence type="ECO:0000259" key="11">
    <source>
        <dbReference type="PROSITE" id="PS50893"/>
    </source>
</evidence>
<dbReference type="InterPro" id="IPR017871">
    <property type="entry name" value="ABC_transporter-like_CS"/>
</dbReference>
<accession>A0A2U1JB38</accession>
<dbReference type="Proteomes" id="UP000245591">
    <property type="component" value="Unassembled WGS sequence"/>
</dbReference>
<dbReference type="GO" id="GO:0016020">
    <property type="term" value="C:membrane"/>
    <property type="evidence" value="ECO:0007669"/>
    <property type="project" value="UniProtKB-SubCell"/>
</dbReference>
<keyword evidence="5" id="KW-0677">Repeat</keyword>
<evidence type="ECO:0000256" key="2">
    <source>
        <dbReference type="ARBA" id="ARBA00008869"/>
    </source>
</evidence>
<dbReference type="PROSITE" id="PS00211">
    <property type="entry name" value="ABC_TRANSPORTER_1"/>
    <property type="match status" value="1"/>
</dbReference>
<evidence type="ECO:0000256" key="5">
    <source>
        <dbReference type="ARBA" id="ARBA00022737"/>
    </source>
</evidence>
<comment type="caution">
    <text evidence="12">The sequence shown here is derived from an EMBL/GenBank/DDBJ whole genome shotgun (WGS) entry which is preliminary data.</text>
</comment>
<dbReference type="AlphaFoldDB" id="A0A2U1JB38"/>
<dbReference type="Pfam" id="PF00005">
    <property type="entry name" value="ABC_tran"/>
    <property type="match status" value="1"/>
</dbReference>
<evidence type="ECO:0000313" key="12">
    <source>
        <dbReference type="EMBL" id="PWA02322.1"/>
    </source>
</evidence>
<feature type="transmembrane region" description="Helical" evidence="10">
    <location>
        <begin position="568"/>
        <end position="588"/>
    </location>
</feature>
<keyword evidence="3" id="KW-0813">Transport</keyword>
<dbReference type="InterPro" id="IPR003593">
    <property type="entry name" value="AAA+_ATPase"/>
</dbReference>
<keyword evidence="6" id="KW-0547">Nucleotide-binding</keyword>
<comment type="similarity">
    <text evidence="2">Belongs to the ABC transporter superfamily. ABCA family.</text>
</comment>
<reference evidence="12 13" key="1">
    <citation type="journal article" date="2018" name="MBio">
        <title>Comparative Genomics Reveals the Core Gene Toolbox for the Fungus-Insect Symbiosis.</title>
        <authorList>
            <person name="Wang Y."/>
            <person name="Stata M."/>
            <person name="Wang W."/>
            <person name="Stajich J.E."/>
            <person name="White M.M."/>
            <person name="Moncalvo J.M."/>
        </authorList>
    </citation>
    <scope>NUCLEOTIDE SEQUENCE [LARGE SCALE GENOMIC DNA]</scope>
    <source>
        <strain evidence="12 13">AUS-126-30</strain>
    </source>
</reference>
<gene>
    <name evidence="12" type="ORF">BB558_001532</name>
</gene>
<dbReference type="InterPro" id="IPR013525">
    <property type="entry name" value="ABC2_TM"/>
</dbReference>
<comment type="subcellular location">
    <subcellularLocation>
        <location evidence="1">Membrane</location>
        <topology evidence="1">Multi-pass membrane protein</topology>
    </subcellularLocation>
</comment>
<evidence type="ECO:0000256" key="4">
    <source>
        <dbReference type="ARBA" id="ARBA00022692"/>
    </source>
</evidence>
<keyword evidence="8 10" id="KW-1133">Transmembrane helix</keyword>
<evidence type="ECO:0000256" key="7">
    <source>
        <dbReference type="ARBA" id="ARBA00022840"/>
    </source>
</evidence>
<evidence type="ECO:0000256" key="9">
    <source>
        <dbReference type="ARBA" id="ARBA00023136"/>
    </source>
</evidence>
<dbReference type="PANTHER" id="PTHR19229">
    <property type="entry name" value="ATP-BINDING CASSETTE TRANSPORTER SUBFAMILY A ABCA"/>
    <property type="match status" value="1"/>
</dbReference>
<feature type="transmembrane region" description="Helical" evidence="10">
    <location>
        <begin position="498"/>
        <end position="523"/>
    </location>
</feature>
<dbReference type="EMBL" id="MBFU01000085">
    <property type="protein sequence ID" value="PWA02322.1"/>
    <property type="molecule type" value="Genomic_DNA"/>
</dbReference>
<keyword evidence="4 10" id="KW-0812">Transmembrane</keyword>
<dbReference type="GO" id="GO:0016887">
    <property type="term" value="F:ATP hydrolysis activity"/>
    <property type="evidence" value="ECO:0007669"/>
    <property type="project" value="InterPro"/>
</dbReference>
<protein>
    <recommendedName>
        <fullName evidence="11">ABC transporter domain-containing protein</fullName>
    </recommendedName>
</protein>
<dbReference type="FunFam" id="3.40.50.300:FF:000665">
    <property type="entry name" value="ABC transporter A family member 2"/>
    <property type="match status" value="1"/>
</dbReference>
<evidence type="ECO:0000256" key="1">
    <source>
        <dbReference type="ARBA" id="ARBA00004141"/>
    </source>
</evidence>
<dbReference type="Pfam" id="PF12698">
    <property type="entry name" value="ABC2_membrane_3"/>
    <property type="match status" value="1"/>
</dbReference>
<dbReference type="InterPro" id="IPR003439">
    <property type="entry name" value="ABC_transporter-like_ATP-bd"/>
</dbReference>
<dbReference type="GO" id="GO:0005524">
    <property type="term" value="F:ATP binding"/>
    <property type="evidence" value="ECO:0007669"/>
    <property type="project" value="UniProtKB-KW"/>
</dbReference>
<dbReference type="InterPro" id="IPR027417">
    <property type="entry name" value="P-loop_NTPase"/>
</dbReference>
<feature type="transmembrane region" description="Helical" evidence="10">
    <location>
        <begin position="460"/>
        <end position="478"/>
    </location>
</feature>
<dbReference type="SMART" id="SM00382">
    <property type="entry name" value="AAA"/>
    <property type="match status" value="1"/>
</dbReference>
<evidence type="ECO:0000256" key="3">
    <source>
        <dbReference type="ARBA" id="ARBA00022448"/>
    </source>
</evidence>
<proteinExistence type="inferred from homology"/>
<evidence type="ECO:0000256" key="8">
    <source>
        <dbReference type="ARBA" id="ARBA00022989"/>
    </source>
</evidence>
<keyword evidence="13" id="KW-1185">Reference proteome</keyword>
<dbReference type="CDD" id="cd03263">
    <property type="entry name" value="ABC_subfamily_A"/>
    <property type="match status" value="1"/>
</dbReference>